<evidence type="ECO:0000259" key="1">
    <source>
        <dbReference type="Pfam" id="PF04092"/>
    </source>
</evidence>
<sequence>MANTIMMGEVSVAKARSSTTPFSLARVVKVRLSSASRLGCVALLLLASATGLPGYPSSFLIRALADESQVSSVCVPGEGVTKCTCAAQESTNLKELEASFSEKLSAVELACEQQSFAPEDPNNKLVCPADTSDFNDCKGNQASTKSIDLTTLLTGNTESIKWEAVTRAAQGTTKILSIPPANLPYTDQSFAVGCLDNGKTTAKCKLTVTIEARASVTQDQIVTCAYGKTSNQKHQSIKLSPSQNKFTLVCGKDGEVLPTKYQSTFCVPKDGVDARAECSGNYTDVIPAYETQWWKHDAAQHTFTLEIPEGGFPEKETQIMVGCQKSKKEAAGTDNEVREEASSDSPTVCSVDVTIEAVASSASLSGGVAGVFSWFCSVGAFLTVSCLMM</sequence>
<protein>
    <submittedName>
        <fullName evidence="2">SAG-related sequence SRS38D</fullName>
    </submittedName>
</protein>
<dbReference type="Proteomes" id="UP000557509">
    <property type="component" value="Unassembled WGS sequence"/>
</dbReference>
<feature type="domain" description="SRS" evidence="1">
    <location>
        <begin position="80"/>
        <end position="210"/>
    </location>
</feature>
<dbReference type="GO" id="GO:0016020">
    <property type="term" value="C:membrane"/>
    <property type="evidence" value="ECO:0007669"/>
    <property type="project" value="InterPro"/>
</dbReference>
<comment type="caution">
    <text evidence="2">The sequence shown here is derived from an EMBL/GenBank/DDBJ whole genome shotgun (WGS) entry which is preliminary data.</text>
</comment>
<organism evidence="2 3">
    <name type="scientific">Toxoplasma gondii</name>
    <dbReference type="NCBI Taxonomy" id="5811"/>
    <lineage>
        <taxon>Eukaryota</taxon>
        <taxon>Sar</taxon>
        <taxon>Alveolata</taxon>
        <taxon>Apicomplexa</taxon>
        <taxon>Conoidasida</taxon>
        <taxon>Coccidia</taxon>
        <taxon>Eucoccidiorida</taxon>
        <taxon>Eimeriorina</taxon>
        <taxon>Sarcocystidae</taxon>
        <taxon>Toxoplasma</taxon>
    </lineage>
</organism>
<gene>
    <name evidence="2" type="ORF">TGRH88_010870</name>
</gene>
<dbReference type="PRINTS" id="PR01801">
    <property type="entry name" value="SURFCEANTIGN"/>
</dbReference>
<proteinExistence type="predicted"/>
<evidence type="ECO:0000313" key="3">
    <source>
        <dbReference type="Proteomes" id="UP000557509"/>
    </source>
</evidence>
<dbReference type="SUPFAM" id="SSF74877">
    <property type="entry name" value="Major surface antigen p30, SAG1"/>
    <property type="match status" value="2"/>
</dbReference>
<accession>A0A7J6KBV0</accession>
<dbReference type="InterPro" id="IPR036755">
    <property type="entry name" value="SRS_dom_sf"/>
</dbReference>
<keyword evidence="3" id="KW-1185">Reference proteome</keyword>
<reference evidence="2 3" key="1">
    <citation type="submission" date="2020-03" db="EMBL/GenBank/DDBJ databases">
        <title>Genome sequence of Toxoplasma gondii RH-88 strain.</title>
        <authorList>
            <person name="Lorenzi H.A."/>
            <person name="Venepally P."/>
            <person name="Rozenberg A."/>
            <person name="Sibley D."/>
        </authorList>
    </citation>
    <scope>NUCLEOTIDE SEQUENCE [LARGE SCALE GENOMIC DNA]</scope>
    <source>
        <strain evidence="2 3">RH-88</strain>
    </source>
</reference>
<feature type="domain" description="SRS" evidence="1">
    <location>
        <begin position="220"/>
        <end position="355"/>
    </location>
</feature>
<dbReference type="AlphaFoldDB" id="A0A7J6KBV0"/>
<name>A0A7J6KBV0_TOXGO</name>
<dbReference type="EMBL" id="JAAUHK010000190">
    <property type="protein sequence ID" value="KAF4644089.1"/>
    <property type="molecule type" value="Genomic_DNA"/>
</dbReference>
<dbReference type="InterPro" id="IPR007226">
    <property type="entry name" value="SRS_dom"/>
</dbReference>
<evidence type="ECO:0000313" key="2">
    <source>
        <dbReference type="EMBL" id="KAF4644089.1"/>
    </source>
</evidence>
<dbReference type="InterPro" id="IPR028352">
    <property type="entry name" value="Surface_antig_SAG1"/>
</dbReference>
<dbReference type="Pfam" id="PF04092">
    <property type="entry name" value="SAG"/>
    <property type="match status" value="2"/>
</dbReference>
<dbReference type="VEuPathDB" id="ToxoDB:TGME49_267160"/>
<dbReference type="Gene3D" id="2.60.40.1320">
    <property type="entry name" value="SRS domain"/>
    <property type="match status" value="2"/>
</dbReference>